<feature type="binding site" evidence="2">
    <location>
        <position position="117"/>
    </location>
    <ligand>
        <name>Fe cation</name>
        <dbReference type="ChEBI" id="CHEBI:24875"/>
    </ligand>
</feature>
<evidence type="ECO:0000256" key="3">
    <source>
        <dbReference type="RuleBase" id="RU003457"/>
    </source>
</evidence>
<dbReference type="InterPro" id="IPR003829">
    <property type="entry name" value="Pirin_N_dom"/>
</dbReference>
<comment type="cofactor">
    <cofactor evidence="2">
        <name>Fe cation</name>
        <dbReference type="ChEBI" id="CHEBI:24875"/>
    </cofactor>
    <text evidence="2">Binds 1 Fe cation per subunit.</text>
</comment>
<feature type="domain" description="Pirin N-terminal" evidence="4">
    <location>
        <begin position="34"/>
        <end position="139"/>
    </location>
</feature>
<dbReference type="Pfam" id="PF05726">
    <property type="entry name" value="Pirin_C"/>
    <property type="match status" value="1"/>
</dbReference>
<reference evidence="7" key="1">
    <citation type="submission" date="2015-07" db="EMBL/GenBank/DDBJ databases">
        <authorList>
            <person name="Rodrigo-Torres Lidia"/>
            <person name="Arahal R.David."/>
        </authorList>
    </citation>
    <scope>NUCLEOTIDE SEQUENCE [LARGE SCALE GENOMIC DNA]</scope>
    <source>
        <strain evidence="7">CECT 4801</strain>
    </source>
</reference>
<sequence>MSWLNCPDPVPGNAASCDPIETIIVPRTSDLGGFSVRRALPSARRRMVGPFIFFDQMGPAELLVGGGIDVRPHPHIGLATVTYLFEGEMYHRDSLGTEIAIAPGALNWMSAGKGIVHSERERPERLQEKRPLFGLQSWVALPKHLEETDPTFQHHGTEEQPEFAEKGASVKLIAGDLYGHKAPVKTASDMFYADITLEPGAKIPLDAGWEERGLYTVSGQITIAGQNFDPAQLLVFKPGDHLVIENTSPVPARFVVLGGEPMDGRRYIWWNFVSSSKERIEQAKEDWRLGRFDTVPGDAEEFIPLPDRPGP</sequence>
<evidence type="ECO:0000259" key="5">
    <source>
        <dbReference type="Pfam" id="PF05726"/>
    </source>
</evidence>
<evidence type="ECO:0000256" key="1">
    <source>
        <dbReference type="ARBA" id="ARBA00008416"/>
    </source>
</evidence>
<dbReference type="InterPro" id="IPR011051">
    <property type="entry name" value="RmlC_Cupin_sf"/>
</dbReference>
<dbReference type="GO" id="GO:0046872">
    <property type="term" value="F:metal ion binding"/>
    <property type="evidence" value="ECO:0007669"/>
    <property type="project" value="UniProtKB-KW"/>
</dbReference>
<comment type="similarity">
    <text evidence="1 3">Belongs to the pirin family.</text>
</comment>
<feature type="binding site" evidence="2">
    <location>
        <position position="73"/>
    </location>
    <ligand>
        <name>Fe cation</name>
        <dbReference type="ChEBI" id="CHEBI:24875"/>
    </ligand>
</feature>
<dbReference type="PIRSF" id="PIRSF006232">
    <property type="entry name" value="Pirin"/>
    <property type="match status" value="1"/>
</dbReference>
<dbReference type="InterPro" id="IPR014710">
    <property type="entry name" value="RmlC-like_jellyroll"/>
</dbReference>
<accession>A0A0M6XVM9</accession>
<name>A0A0M6XVM9_9HYPH</name>
<dbReference type="SUPFAM" id="SSF51182">
    <property type="entry name" value="RmlC-like cupins"/>
    <property type="match status" value="1"/>
</dbReference>
<dbReference type="InterPro" id="IPR012093">
    <property type="entry name" value="Pirin"/>
</dbReference>
<proteinExistence type="inferred from homology"/>
<dbReference type="InterPro" id="IPR008778">
    <property type="entry name" value="Pirin_C_dom"/>
</dbReference>
<evidence type="ECO:0000313" key="6">
    <source>
        <dbReference type="EMBL" id="CTQ41904.1"/>
    </source>
</evidence>
<dbReference type="Proteomes" id="UP000048926">
    <property type="component" value="Unassembled WGS sequence"/>
</dbReference>
<evidence type="ECO:0000313" key="7">
    <source>
        <dbReference type="Proteomes" id="UP000048926"/>
    </source>
</evidence>
<keyword evidence="2" id="KW-0408">Iron</keyword>
<dbReference type="AlphaFoldDB" id="A0A0M6XVM9"/>
<dbReference type="EMBL" id="CXST01000001">
    <property type="protein sequence ID" value="CTQ41904.1"/>
    <property type="molecule type" value="Genomic_DNA"/>
</dbReference>
<dbReference type="PANTHER" id="PTHR13903:SF8">
    <property type="entry name" value="PIRIN"/>
    <property type="match status" value="1"/>
</dbReference>
<feature type="binding site" evidence="2">
    <location>
        <position position="75"/>
    </location>
    <ligand>
        <name>Fe cation</name>
        <dbReference type="ChEBI" id="CHEBI:24875"/>
    </ligand>
</feature>
<keyword evidence="7" id="KW-1185">Reference proteome</keyword>
<dbReference type="Gene3D" id="2.60.120.10">
    <property type="entry name" value="Jelly Rolls"/>
    <property type="match status" value="2"/>
</dbReference>
<dbReference type="Pfam" id="PF02678">
    <property type="entry name" value="Pirin"/>
    <property type="match status" value="1"/>
</dbReference>
<keyword evidence="2" id="KW-0479">Metal-binding</keyword>
<dbReference type="OrthoDB" id="9780903at2"/>
<dbReference type="STRING" id="187304.B0E33_00035"/>
<dbReference type="CDD" id="cd02909">
    <property type="entry name" value="cupin_pirin_N"/>
    <property type="match status" value="1"/>
</dbReference>
<evidence type="ECO:0000259" key="4">
    <source>
        <dbReference type="Pfam" id="PF02678"/>
    </source>
</evidence>
<feature type="binding site" evidence="2">
    <location>
        <position position="119"/>
    </location>
    <ligand>
        <name>Fe cation</name>
        <dbReference type="ChEBI" id="CHEBI:24875"/>
    </ligand>
</feature>
<dbReference type="RefSeq" id="WP_055653780.1">
    <property type="nucleotide sequence ID" value="NZ_CXST01000001.1"/>
</dbReference>
<organism evidence="6 7">
    <name type="scientific">Roseibium aggregatum</name>
    <dbReference type="NCBI Taxonomy" id="187304"/>
    <lineage>
        <taxon>Bacteria</taxon>
        <taxon>Pseudomonadati</taxon>
        <taxon>Pseudomonadota</taxon>
        <taxon>Alphaproteobacteria</taxon>
        <taxon>Hyphomicrobiales</taxon>
        <taxon>Stappiaceae</taxon>
        <taxon>Roseibium</taxon>
    </lineage>
</organism>
<protein>
    <submittedName>
        <fullName evidence="6">Pirin</fullName>
    </submittedName>
</protein>
<feature type="domain" description="Pirin C-terminal" evidence="5">
    <location>
        <begin position="192"/>
        <end position="293"/>
    </location>
</feature>
<dbReference type="CDD" id="cd02247">
    <property type="entry name" value="cupin_pirin_C"/>
    <property type="match status" value="1"/>
</dbReference>
<dbReference type="PANTHER" id="PTHR13903">
    <property type="entry name" value="PIRIN-RELATED"/>
    <property type="match status" value="1"/>
</dbReference>
<evidence type="ECO:0000256" key="2">
    <source>
        <dbReference type="PIRSR" id="PIRSR006232-1"/>
    </source>
</evidence>
<gene>
    <name evidence="6" type="ORF">LAL4801_00324</name>
</gene>